<name>A0ACD3ZP34_FUSSC</name>
<gene>
    <name evidence="1" type="ORF">LCI18_013776</name>
</gene>
<protein>
    <submittedName>
        <fullName evidence="1">Uncharacterized protein</fullName>
    </submittedName>
</protein>
<evidence type="ECO:0000313" key="2">
    <source>
        <dbReference type="Proteomes" id="UP000830768"/>
    </source>
</evidence>
<evidence type="ECO:0000313" key="1">
    <source>
        <dbReference type="EMBL" id="UPL02842.1"/>
    </source>
</evidence>
<reference evidence="1" key="1">
    <citation type="submission" date="2021-11" db="EMBL/GenBank/DDBJ databases">
        <title>Fusarium solani-melongenae Genome sequencing and assembly.</title>
        <authorList>
            <person name="Xie S."/>
            <person name="Huang L."/>
            <person name="Zhang X."/>
        </authorList>
    </citation>
    <scope>NUCLEOTIDE SEQUENCE</scope>
    <source>
        <strain evidence="1">CRI 24-3</strain>
    </source>
</reference>
<proteinExistence type="predicted"/>
<accession>A0ACD3ZP34</accession>
<dbReference type="Proteomes" id="UP000830768">
    <property type="component" value="Chromosome 12"/>
</dbReference>
<keyword evidence="2" id="KW-1185">Reference proteome</keyword>
<organism evidence="1 2">
    <name type="scientific">Fusarium solani subsp. cucurbitae</name>
    <name type="common">Neocosmosporum cucurbitae</name>
    <dbReference type="NCBI Taxonomy" id="2747967"/>
    <lineage>
        <taxon>Eukaryota</taxon>
        <taxon>Fungi</taxon>
        <taxon>Dikarya</taxon>
        <taxon>Ascomycota</taxon>
        <taxon>Pezizomycotina</taxon>
        <taxon>Sordariomycetes</taxon>
        <taxon>Hypocreomycetidae</taxon>
        <taxon>Hypocreales</taxon>
        <taxon>Nectriaceae</taxon>
        <taxon>Fusarium</taxon>
        <taxon>Fusarium solani species complex</taxon>
    </lineage>
</organism>
<sequence length="209" mass="23632">MATSTTHRAAEAINRCDGNLSGDDLKRIEQAANSIITTLDGQVGLTDEEALVLLFYCCHSSNPRENLAYFGSTITRKRLHYSTHDCEFIIEAARLIEKGLGHEAIENRDMTRDEEDKTSSWPPSSFDLVWHSRSFPQPLRAFSQRSIESRMPGYVEISLNDMPDTLSALDSEINARLKAEADVSAFLVRNRALLWKLKMKRNLLRQGDS</sequence>
<dbReference type="EMBL" id="CP090040">
    <property type="protein sequence ID" value="UPL02842.1"/>
    <property type="molecule type" value="Genomic_DNA"/>
</dbReference>